<evidence type="ECO:0000256" key="1">
    <source>
        <dbReference type="SAM" id="Phobius"/>
    </source>
</evidence>
<sequence>MNFLRKSVSVFLQYYPFKKHTPYRLVPLFFVVGACMEYVMINFPGAGAGETFYDVWRRKQSERQYKLRANQELVVLGEKSTSVIESD</sequence>
<dbReference type="PANTHER" id="PTHR35250:SF1">
    <property type="entry name" value="UBIQUINOL-CYTOCHROME-C REDUCTASE COMPLEX ASSEMBLY FACTOR 5"/>
    <property type="match status" value="1"/>
</dbReference>
<feature type="transmembrane region" description="Helical" evidence="1">
    <location>
        <begin position="21"/>
        <end position="41"/>
    </location>
</feature>
<keyword evidence="1" id="KW-0472">Membrane</keyword>
<evidence type="ECO:0000313" key="3">
    <source>
        <dbReference type="Proteomes" id="UP001642483"/>
    </source>
</evidence>
<keyword evidence="3" id="KW-1185">Reference proteome</keyword>
<dbReference type="PANTHER" id="PTHR35250">
    <property type="entry name" value="SMALL INTEGRAL MEMBRANE PROTEIN 4"/>
    <property type="match status" value="1"/>
</dbReference>
<name>A0ABP0FKA0_CLALP</name>
<gene>
    <name evidence="2" type="ORF">CVLEPA_LOCUS9160</name>
</gene>
<dbReference type="EMBL" id="CAWYQH010000057">
    <property type="protein sequence ID" value="CAK8678889.1"/>
    <property type="molecule type" value="Genomic_DNA"/>
</dbReference>
<dbReference type="InterPro" id="IPR028183">
    <property type="entry name" value="UQCC5"/>
</dbReference>
<keyword evidence="1" id="KW-1133">Transmembrane helix</keyword>
<evidence type="ECO:0000313" key="2">
    <source>
        <dbReference type="EMBL" id="CAK8678889.1"/>
    </source>
</evidence>
<dbReference type="Proteomes" id="UP001642483">
    <property type="component" value="Unassembled WGS sequence"/>
</dbReference>
<dbReference type="Pfam" id="PF15114">
    <property type="entry name" value="UPF0640"/>
    <property type="match status" value="1"/>
</dbReference>
<organism evidence="2 3">
    <name type="scientific">Clavelina lepadiformis</name>
    <name type="common">Light-bulb sea squirt</name>
    <name type="synonym">Ascidia lepadiformis</name>
    <dbReference type="NCBI Taxonomy" id="159417"/>
    <lineage>
        <taxon>Eukaryota</taxon>
        <taxon>Metazoa</taxon>
        <taxon>Chordata</taxon>
        <taxon>Tunicata</taxon>
        <taxon>Ascidiacea</taxon>
        <taxon>Aplousobranchia</taxon>
        <taxon>Clavelinidae</taxon>
        <taxon>Clavelina</taxon>
    </lineage>
</organism>
<comment type="caution">
    <text evidence="2">The sequence shown here is derived from an EMBL/GenBank/DDBJ whole genome shotgun (WGS) entry which is preliminary data.</text>
</comment>
<evidence type="ECO:0008006" key="4">
    <source>
        <dbReference type="Google" id="ProtNLM"/>
    </source>
</evidence>
<reference evidence="2 3" key="1">
    <citation type="submission" date="2024-02" db="EMBL/GenBank/DDBJ databases">
        <authorList>
            <person name="Daric V."/>
            <person name="Darras S."/>
        </authorList>
    </citation>
    <scope>NUCLEOTIDE SEQUENCE [LARGE SCALE GENOMIC DNA]</scope>
</reference>
<proteinExistence type="predicted"/>
<protein>
    <recommendedName>
        <fullName evidence="4">Small integral membrane protein 4</fullName>
    </recommendedName>
</protein>
<dbReference type="PROSITE" id="PS51257">
    <property type="entry name" value="PROKAR_LIPOPROTEIN"/>
    <property type="match status" value="1"/>
</dbReference>
<accession>A0ABP0FKA0</accession>
<keyword evidence="1" id="KW-0812">Transmembrane</keyword>